<evidence type="ECO:0000313" key="2">
    <source>
        <dbReference type="EMBL" id="KAH9829390.1"/>
    </source>
</evidence>
<keyword evidence="3" id="KW-1185">Reference proteome</keyword>
<evidence type="ECO:0000256" key="1">
    <source>
        <dbReference type="SAM" id="MobiDB-lite"/>
    </source>
</evidence>
<feature type="compositionally biased region" description="Basic residues" evidence="1">
    <location>
        <begin position="1"/>
        <end position="17"/>
    </location>
</feature>
<sequence>NTQHGRSRQRRQRRHPDRRTAACTSVTRSARASASLFELCCSVGVTSMDVRALGRPAKVWRTSRRDVRVSMQKTKNSEHIGFIEAATRARCANLRQSPEASATTNGGWRVPGVVREASYDYAGRTAIHPSNSRRGRPCLVTANTRCTTMHAACDDAGSSIRNQYNTSRRRCERWDVRRIKEVRSLPTILSSFFPFELNSSEGTGCPAFCTTAVLFVTHVLTNHIHHALLNRFLCPCRRCDRGTGFGTAHQPLVPRSR</sequence>
<feature type="non-terminal residue" evidence="2">
    <location>
        <position position="1"/>
    </location>
</feature>
<organism evidence="2 3">
    <name type="scientific">Rhodofomes roseus</name>
    <dbReference type="NCBI Taxonomy" id="34475"/>
    <lineage>
        <taxon>Eukaryota</taxon>
        <taxon>Fungi</taxon>
        <taxon>Dikarya</taxon>
        <taxon>Basidiomycota</taxon>
        <taxon>Agaricomycotina</taxon>
        <taxon>Agaricomycetes</taxon>
        <taxon>Polyporales</taxon>
        <taxon>Rhodofomes</taxon>
    </lineage>
</organism>
<feature type="region of interest" description="Disordered" evidence="1">
    <location>
        <begin position="1"/>
        <end position="22"/>
    </location>
</feature>
<dbReference type="GeneID" id="72009353"/>
<evidence type="ECO:0000313" key="3">
    <source>
        <dbReference type="Proteomes" id="UP000814176"/>
    </source>
</evidence>
<name>A0ABQ8JYP4_9APHY</name>
<proteinExistence type="predicted"/>
<dbReference type="Proteomes" id="UP000814176">
    <property type="component" value="Unassembled WGS sequence"/>
</dbReference>
<protein>
    <submittedName>
        <fullName evidence="2">Uncharacterized protein</fullName>
    </submittedName>
</protein>
<dbReference type="RefSeq" id="XP_047772864.1">
    <property type="nucleotide sequence ID" value="XM_047928621.1"/>
</dbReference>
<gene>
    <name evidence="2" type="ORF">C8Q71DRAFT_888885</name>
</gene>
<reference evidence="2 3" key="1">
    <citation type="journal article" date="2021" name="Environ. Microbiol.">
        <title>Gene family expansions and transcriptome signatures uncover fungal adaptations to wood decay.</title>
        <authorList>
            <person name="Hage H."/>
            <person name="Miyauchi S."/>
            <person name="Viragh M."/>
            <person name="Drula E."/>
            <person name="Min B."/>
            <person name="Chaduli D."/>
            <person name="Navarro D."/>
            <person name="Favel A."/>
            <person name="Norest M."/>
            <person name="Lesage-Meessen L."/>
            <person name="Balint B."/>
            <person name="Merenyi Z."/>
            <person name="de Eugenio L."/>
            <person name="Morin E."/>
            <person name="Martinez A.T."/>
            <person name="Baldrian P."/>
            <person name="Stursova M."/>
            <person name="Martinez M.J."/>
            <person name="Novotny C."/>
            <person name="Magnuson J.K."/>
            <person name="Spatafora J.W."/>
            <person name="Maurice S."/>
            <person name="Pangilinan J."/>
            <person name="Andreopoulos W."/>
            <person name="LaButti K."/>
            <person name="Hundley H."/>
            <person name="Na H."/>
            <person name="Kuo A."/>
            <person name="Barry K."/>
            <person name="Lipzen A."/>
            <person name="Henrissat B."/>
            <person name="Riley R."/>
            <person name="Ahrendt S."/>
            <person name="Nagy L.G."/>
            <person name="Grigoriev I.V."/>
            <person name="Martin F."/>
            <person name="Rosso M.N."/>
        </authorList>
    </citation>
    <scope>NUCLEOTIDE SEQUENCE [LARGE SCALE GENOMIC DNA]</scope>
    <source>
        <strain evidence="2 3">CIRM-BRFM 1785</strain>
    </source>
</reference>
<comment type="caution">
    <text evidence="2">The sequence shown here is derived from an EMBL/GenBank/DDBJ whole genome shotgun (WGS) entry which is preliminary data.</text>
</comment>
<dbReference type="EMBL" id="JADCUA010000039">
    <property type="protein sequence ID" value="KAH9829390.1"/>
    <property type="molecule type" value="Genomic_DNA"/>
</dbReference>
<accession>A0ABQ8JYP4</accession>